<evidence type="ECO:0000256" key="1">
    <source>
        <dbReference type="SAM" id="SignalP"/>
    </source>
</evidence>
<gene>
    <name evidence="2" type="ORF">F5I99_09095</name>
</gene>
<dbReference type="KEGG" id="nik:F5I99_09095"/>
<keyword evidence="1" id="KW-0732">Signal</keyword>
<sequence length="286" mass="30952">MKALFTITLLTCCVATYVAASQPTPIWEQTGFEQPESALVDPMTGLVYISNIAGQPMEKNAQGYISQLNADGTVREKHWASDMNAPKGMAIVDNHLLVADIDRLRVFNLDTGIQTQELMADAGMLNDIAADSAGNAYISDMLGTQLFRYHDGELELWLNSEELQHPNGVFVDGEDLIVATWGHPIADDFTTQTPGSLMRISLADKNLQPITGGEQLGNLDGVVKIGDAFWVNDWINGALYRVTDGRAEKIAQYPAGLADINIGGGLLFLPLMLDGEVSAVDITSLP</sequence>
<dbReference type="Proteomes" id="UP000325606">
    <property type="component" value="Chromosome"/>
</dbReference>
<dbReference type="InterPro" id="IPR011042">
    <property type="entry name" value="6-blade_b-propeller_TolB-like"/>
</dbReference>
<feature type="signal peptide" evidence="1">
    <location>
        <begin position="1"/>
        <end position="20"/>
    </location>
</feature>
<dbReference type="EMBL" id="CP044222">
    <property type="protein sequence ID" value="QEW06643.1"/>
    <property type="molecule type" value="Genomic_DNA"/>
</dbReference>
<feature type="chain" id="PRO_5023830934" evidence="1">
    <location>
        <begin position="21"/>
        <end position="286"/>
    </location>
</feature>
<organism evidence="2 3">
    <name type="scientific">Nitrincola iocasae</name>
    <dbReference type="NCBI Taxonomy" id="2614693"/>
    <lineage>
        <taxon>Bacteria</taxon>
        <taxon>Pseudomonadati</taxon>
        <taxon>Pseudomonadota</taxon>
        <taxon>Gammaproteobacteria</taxon>
        <taxon>Oceanospirillales</taxon>
        <taxon>Oceanospirillaceae</taxon>
        <taxon>Nitrincola</taxon>
    </lineage>
</organism>
<dbReference type="SUPFAM" id="SSF63825">
    <property type="entry name" value="YWTD domain"/>
    <property type="match status" value="1"/>
</dbReference>
<evidence type="ECO:0000313" key="2">
    <source>
        <dbReference type="EMBL" id="QEW06643.1"/>
    </source>
</evidence>
<protein>
    <submittedName>
        <fullName evidence="2">SMP-30/gluconolactonase/LRE family protein</fullName>
    </submittedName>
</protein>
<name>A0A5J6LDY8_9GAMM</name>
<dbReference type="Gene3D" id="2.120.10.30">
    <property type="entry name" value="TolB, C-terminal domain"/>
    <property type="match status" value="1"/>
</dbReference>
<reference evidence="2 3" key="1">
    <citation type="submission" date="2019-09" db="EMBL/GenBank/DDBJ databases">
        <title>Nitrincola iocasae sp. nov., a bacterium isolated from the sediment collected at a cold seep field in South China Sea.</title>
        <authorList>
            <person name="Zhang H."/>
            <person name="Wang H."/>
            <person name="Li C."/>
        </authorList>
    </citation>
    <scope>NUCLEOTIDE SEQUENCE [LARGE SCALE GENOMIC DNA]</scope>
    <source>
        <strain evidence="2 3">KXZD1103</strain>
    </source>
</reference>
<proteinExistence type="predicted"/>
<evidence type="ECO:0000313" key="3">
    <source>
        <dbReference type="Proteomes" id="UP000325606"/>
    </source>
</evidence>
<dbReference type="AlphaFoldDB" id="A0A5J6LDY8"/>
<accession>A0A5J6LDY8</accession>
<keyword evidence="3" id="KW-1185">Reference proteome</keyword>
<dbReference type="RefSeq" id="WP_151055245.1">
    <property type="nucleotide sequence ID" value="NZ_CP044222.1"/>
</dbReference>